<dbReference type="InterPro" id="IPR025194">
    <property type="entry name" value="RodZ-like_C"/>
</dbReference>
<organism evidence="2 3">
    <name type="scientific">Lysobacter zhanggongensis</name>
    <dbReference type="NCBI Taxonomy" id="1774951"/>
    <lineage>
        <taxon>Bacteria</taxon>
        <taxon>Pseudomonadati</taxon>
        <taxon>Pseudomonadota</taxon>
        <taxon>Gammaproteobacteria</taxon>
        <taxon>Lysobacterales</taxon>
        <taxon>Lysobacteraceae</taxon>
        <taxon>Lysobacter</taxon>
    </lineage>
</organism>
<dbReference type="PANTHER" id="PTHR34475:SF1">
    <property type="entry name" value="CYTOSKELETON PROTEIN RODZ"/>
    <property type="match status" value="1"/>
</dbReference>
<dbReference type="PANTHER" id="PTHR34475">
    <property type="match status" value="1"/>
</dbReference>
<dbReference type="InterPro" id="IPR001387">
    <property type="entry name" value="Cro/C1-type_HTH"/>
</dbReference>
<gene>
    <name evidence="2" type="ORF">SNE33_03325</name>
</gene>
<dbReference type="Pfam" id="PF13464">
    <property type="entry name" value="RodZ_C"/>
    <property type="match status" value="1"/>
</dbReference>
<dbReference type="Gene3D" id="1.10.260.40">
    <property type="entry name" value="lambda repressor-like DNA-binding domains"/>
    <property type="match status" value="1"/>
</dbReference>
<evidence type="ECO:0000313" key="3">
    <source>
        <dbReference type="Proteomes" id="UP001334501"/>
    </source>
</evidence>
<evidence type="ECO:0000313" key="2">
    <source>
        <dbReference type="EMBL" id="MEG3156930.1"/>
    </source>
</evidence>
<dbReference type="RefSeq" id="WP_412699217.1">
    <property type="nucleotide sequence ID" value="NZ_JAXGFO010000010.1"/>
</dbReference>
<comment type="caution">
    <text evidence="2">The sequence shown here is derived from an EMBL/GenBank/DDBJ whole genome shotgun (WGS) entry which is preliminary data.</text>
</comment>
<dbReference type="SUPFAM" id="SSF47413">
    <property type="entry name" value="lambda repressor-like DNA-binding domains"/>
    <property type="match status" value="1"/>
</dbReference>
<dbReference type="EMBL" id="JAXGFO010000010">
    <property type="protein sequence ID" value="MEG3156930.1"/>
    <property type="molecule type" value="Genomic_DNA"/>
</dbReference>
<protein>
    <submittedName>
        <fullName evidence="2">DUF4115 domain-containing protein</fullName>
    </submittedName>
</protein>
<dbReference type="CDD" id="cd00093">
    <property type="entry name" value="HTH_XRE"/>
    <property type="match status" value="1"/>
</dbReference>
<accession>A0ABU7YN70</accession>
<dbReference type="Pfam" id="PF13413">
    <property type="entry name" value="HTH_25"/>
    <property type="match status" value="1"/>
</dbReference>
<feature type="domain" description="Cytoskeleton protein RodZ-like C-terminal" evidence="1">
    <location>
        <begin position="187"/>
        <end position="257"/>
    </location>
</feature>
<proteinExistence type="predicted"/>
<dbReference type="InterPro" id="IPR050400">
    <property type="entry name" value="Bact_Cytoskel_RodZ"/>
</dbReference>
<reference evidence="2 3" key="1">
    <citation type="journal article" date="2017" name="Curr. Microbiol.">
        <title>Lysobacter zhanggongensis sp. nov. Isolated from a Pit Mud.</title>
        <authorList>
            <person name="Zhang X.F."/>
            <person name="Wang H.H."/>
            <person name="Sun X.Y."/>
            <person name="Pan C.M."/>
        </authorList>
    </citation>
    <scope>NUCLEOTIDE SEQUENCE [LARGE SCALE GENOMIC DNA]</scope>
    <source>
        <strain evidence="2 3">ZGLJ7-1</strain>
    </source>
</reference>
<keyword evidence="3" id="KW-1185">Reference proteome</keyword>
<dbReference type="Proteomes" id="UP001334501">
    <property type="component" value="Unassembled WGS sequence"/>
</dbReference>
<dbReference type="InterPro" id="IPR010982">
    <property type="entry name" value="Lambda_DNA-bd_dom_sf"/>
</dbReference>
<evidence type="ECO:0000259" key="1">
    <source>
        <dbReference type="Pfam" id="PF13464"/>
    </source>
</evidence>
<name>A0ABU7YN70_9GAMM</name>
<sequence>MQSNQTTPEGGDSCGARLRQAREQAGMSREQVSARLKMPVRVIDALESDDWAVIGAPVFVRGQLRSYARLMRIDLEADLVQSQVGPVAPPELVSHSHIPRYRHLLEQGTRRAVYIAITAVIAVPVWLATHPHLSNDPQVESLDVPASLAEASRPEPAATPQRTPLIASMGTMRGAPAQRQSAPALSLAFEGESWVQVFAPDGSSLEKGLLDAGDRRTYDKGEVGRIVLGNTSAVKVLSAGEPVDLAPFSRANVARFTLSSEGSLAPVVD</sequence>